<protein>
    <submittedName>
        <fullName evidence="2">Ribosome-associated translation inhibitor RaiA</fullName>
    </submittedName>
</protein>
<comment type="caution">
    <text evidence="2">The sequence shown here is derived from an EMBL/GenBank/DDBJ whole genome shotgun (WGS) entry which is preliminary data.</text>
</comment>
<reference evidence="2" key="1">
    <citation type="journal article" date="2020" name="mSystems">
        <title>Genome- and Community-Level Interaction Insights into Carbon Utilization and Element Cycling Functions of Hydrothermarchaeota in Hydrothermal Sediment.</title>
        <authorList>
            <person name="Zhou Z."/>
            <person name="Liu Y."/>
            <person name="Xu W."/>
            <person name="Pan J."/>
            <person name="Luo Z.H."/>
            <person name="Li M."/>
        </authorList>
    </citation>
    <scope>NUCLEOTIDE SEQUENCE [LARGE SCALE GENOMIC DNA]</scope>
    <source>
        <strain evidence="2">SpSt-339</strain>
    </source>
</reference>
<sequence length="116" mass="12965">MQVAIACRHGSLRPDTHDYVAQKAEKLLTYFDRVTAIGVTFEFSNGSATAEILVDTEHKHNFVAVESATEAAAAFDGALHKMEQQIRKYKEKLQDHRRTPPRSQLPEGSPEAAEQE</sequence>
<dbReference type="EMBL" id="DSOK01000293">
    <property type="protein sequence ID" value="HEN15847.1"/>
    <property type="molecule type" value="Genomic_DNA"/>
</dbReference>
<dbReference type="NCBIfam" id="TIGR00741">
    <property type="entry name" value="yfiA"/>
    <property type="match status" value="1"/>
</dbReference>
<dbReference type="CDD" id="cd00552">
    <property type="entry name" value="RaiA"/>
    <property type="match status" value="1"/>
</dbReference>
<dbReference type="InterPro" id="IPR003489">
    <property type="entry name" value="RHF/RaiA"/>
</dbReference>
<evidence type="ECO:0000256" key="1">
    <source>
        <dbReference type="SAM" id="MobiDB-lite"/>
    </source>
</evidence>
<organism evidence="2">
    <name type="scientific">Schlesneria paludicola</name>
    <dbReference type="NCBI Taxonomy" id="360056"/>
    <lineage>
        <taxon>Bacteria</taxon>
        <taxon>Pseudomonadati</taxon>
        <taxon>Planctomycetota</taxon>
        <taxon>Planctomycetia</taxon>
        <taxon>Planctomycetales</taxon>
        <taxon>Planctomycetaceae</taxon>
        <taxon>Schlesneria</taxon>
    </lineage>
</organism>
<dbReference type="Pfam" id="PF02482">
    <property type="entry name" value="Ribosomal_S30AE"/>
    <property type="match status" value="1"/>
</dbReference>
<proteinExistence type="predicted"/>
<accession>A0A7C2K1B6</accession>
<dbReference type="Gene3D" id="3.30.160.100">
    <property type="entry name" value="Ribosome hibernation promotion factor-like"/>
    <property type="match status" value="1"/>
</dbReference>
<dbReference type="AlphaFoldDB" id="A0A7C2K1B6"/>
<evidence type="ECO:0000313" key="2">
    <source>
        <dbReference type="EMBL" id="HEN15847.1"/>
    </source>
</evidence>
<dbReference type="InterPro" id="IPR036567">
    <property type="entry name" value="RHF-like"/>
</dbReference>
<feature type="region of interest" description="Disordered" evidence="1">
    <location>
        <begin position="90"/>
        <end position="116"/>
    </location>
</feature>
<gene>
    <name evidence="2" type="primary">raiA</name>
    <name evidence="2" type="ORF">ENQ76_10315</name>
</gene>
<name>A0A7C2K1B6_9PLAN</name>
<dbReference type="SUPFAM" id="SSF69754">
    <property type="entry name" value="Ribosome binding protein Y (YfiA homologue)"/>
    <property type="match status" value="1"/>
</dbReference>